<reference evidence="5" key="2">
    <citation type="submission" date="2020-09" db="EMBL/GenBank/DDBJ databases">
        <authorList>
            <person name="Sun Q."/>
            <person name="Zhou Y."/>
        </authorList>
    </citation>
    <scope>NUCLEOTIDE SEQUENCE</scope>
    <source>
        <strain evidence="5">CGMCC 1.12777</strain>
    </source>
</reference>
<dbReference type="Pfam" id="PF12833">
    <property type="entry name" value="HTH_18"/>
    <property type="match status" value="1"/>
</dbReference>
<dbReference type="PANTHER" id="PTHR43280:SF28">
    <property type="entry name" value="HTH-TYPE TRANSCRIPTIONAL ACTIVATOR RHAS"/>
    <property type="match status" value="1"/>
</dbReference>
<evidence type="ECO:0000256" key="1">
    <source>
        <dbReference type="ARBA" id="ARBA00023015"/>
    </source>
</evidence>
<dbReference type="GO" id="GO:0043565">
    <property type="term" value="F:sequence-specific DNA binding"/>
    <property type="evidence" value="ECO:0007669"/>
    <property type="project" value="InterPro"/>
</dbReference>
<dbReference type="Gene3D" id="2.60.120.10">
    <property type="entry name" value="Jelly Rolls"/>
    <property type="match status" value="1"/>
</dbReference>
<dbReference type="SMART" id="SM00342">
    <property type="entry name" value="HTH_ARAC"/>
    <property type="match status" value="1"/>
</dbReference>
<keyword evidence="6" id="KW-1185">Reference proteome</keyword>
<dbReference type="Pfam" id="PF02311">
    <property type="entry name" value="AraC_binding"/>
    <property type="match status" value="1"/>
</dbReference>
<dbReference type="PRINTS" id="PR00032">
    <property type="entry name" value="HTHARAC"/>
</dbReference>
<dbReference type="InterPro" id="IPR014710">
    <property type="entry name" value="RmlC-like_jellyroll"/>
</dbReference>
<dbReference type="AlphaFoldDB" id="A0A8J2ZT90"/>
<dbReference type="EMBL" id="BMFV01000002">
    <property type="protein sequence ID" value="GGH75847.1"/>
    <property type="molecule type" value="Genomic_DNA"/>
</dbReference>
<organism evidence="5 6">
    <name type="scientific">Pullulanibacillus pueri</name>
    <dbReference type="NCBI Taxonomy" id="1437324"/>
    <lineage>
        <taxon>Bacteria</taxon>
        <taxon>Bacillati</taxon>
        <taxon>Bacillota</taxon>
        <taxon>Bacilli</taxon>
        <taxon>Bacillales</taxon>
        <taxon>Sporolactobacillaceae</taxon>
        <taxon>Pullulanibacillus</taxon>
    </lineage>
</organism>
<sequence length="300" mass="34973">MIVYSRDQFMKEETFPFCINRFIHDSKNSPPVHAHDFVELIYIVDGEANHVFRGKHYKLNAKDVFIINPGEDHTFSIPPGKQIEIINCLFLPGLIEPSLLKELGISQSIDFFYIQPFLDSNDRFHHHLNLSNHDSLQVQSILEGMLSEFESLKLGSPTLIRLKMVELLILLSRIYNEVHCLTDGTNPFCNEKKLLILRICGYLERHYDDKITIPLLSELFNISQRHLNRLFKQETGLTVIEMVHKIRVERAKYFLENTDEKVITIAFKVGYEDPAFFSRLFRRYVGISPGQYRGQLKESV</sequence>
<evidence type="ECO:0000256" key="2">
    <source>
        <dbReference type="ARBA" id="ARBA00023125"/>
    </source>
</evidence>
<dbReference type="InterPro" id="IPR003313">
    <property type="entry name" value="AraC-bd"/>
</dbReference>
<keyword evidence="2" id="KW-0238">DNA-binding</keyword>
<reference evidence="5" key="1">
    <citation type="journal article" date="2014" name="Int. J. Syst. Evol. Microbiol.">
        <title>Complete genome sequence of Corynebacterium casei LMG S-19264T (=DSM 44701T), isolated from a smear-ripened cheese.</title>
        <authorList>
            <consortium name="US DOE Joint Genome Institute (JGI-PGF)"/>
            <person name="Walter F."/>
            <person name="Albersmeier A."/>
            <person name="Kalinowski J."/>
            <person name="Ruckert C."/>
        </authorList>
    </citation>
    <scope>NUCLEOTIDE SEQUENCE</scope>
    <source>
        <strain evidence="5">CGMCC 1.12777</strain>
    </source>
</reference>
<feature type="domain" description="HTH araC/xylS-type" evidence="4">
    <location>
        <begin position="197"/>
        <end position="295"/>
    </location>
</feature>
<dbReference type="GO" id="GO:0003700">
    <property type="term" value="F:DNA-binding transcription factor activity"/>
    <property type="evidence" value="ECO:0007669"/>
    <property type="project" value="InterPro"/>
</dbReference>
<dbReference type="InterPro" id="IPR018060">
    <property type="entry name" value="HTH_AraC"/>
</dbReference>
<evidence type="ECO:0000313" key="5">
    <source>
        <dbReference type="EMBL" id="GGH75847.1"/>
    </source>
</evidence>
<dbReference type="SUPFAM" id="SSF51215">
    <property type="entry name" value="Regulatory protein AraC"/>
    <property type="match status" value="1"/>
</dbReference>
<dbReference type="InterPro" id="IPR009057">
    <property type="entry name" value="Homeodomain-like_sf"/>
</dbReference>
<dbReference type="PANTHER" id="PTHR43280">
    <property type="entry name" value="ARAC-FAMILY TRANSCRIPTIONAL REGULATOR"/>
    <property type="match status" value="1"/>
</dbReference>
<protein>
    <submittedName>
        <fullName evidence="5">AraC family transcriptional regulator</fullName>
    </submittedName>
</protein>
<name>A0A8J2ZT90_9BACL</name>
<dbReference type="PROSITE" id="PS01124">
    <property type="entry name" value="HTH_ARAC_FAMILY_2"/>
    <property type="match status" value="1"/>
</dbReference>
<accession>A0A8J2ZT90</accession>
<evidence type="ECO:0000313" key="6">
    <source>
        <dbReference type="Proteomes" id="UP000656813"/>
    </source>
</evidence>
<comment type="caution">
    <text evidence="5">The sequence shown here is derived from an EMBL/GenBank/DDBJ whole genome shotgun (WGS) entry which is preliminary data.</text>
</comment>
<dbReference type="SUPFAM" id="SSF46689">
    <property type="entry name" value="Homeodomain-like"/>
    <property type="match status" value="2"/>
</dbReference>
<evidence type="ECO:0000256" key="3">
    <source>
        <dbReference type="ARBA" id="ARBA00023163"/>
    </source>
</evidence>
<keyword evidence="3" id="KW-0804">Transcription</keyword>
<dbReference type="Proteomes" id="UP000656813">
    <property type="component" value="Unassembled WGS sequence"/>
</dbReference>
<dbReference type="InterPro" id="IPR037923">
    <property type="entry name" value="HTH-like"/>
</dbReference>
<dbReference type="Gene3D" id="1.10.10.60">
    <property type="entry name" value="Homeodomain-like"/>
    <property type="match status" value="2"/>
</dbReference>
<proteinExistence type="predicted"/>
<keyword evidence="1" id="KW-0805">Transcription regulation</keyword>
<evidence type="ECO:0000259" key="4">
    <source>
        <dbReference type="PROSITE" id="PS01124"/>
    </source>
</evidence>
<gene>
    <name evidence="5" type="ORF">GCM10007096_05490</name>
</gene>
<dbReference type="InterPro" id="IPR020449">
    <property type="entry name" value="Tscrpt_reg_AraC-type_HTH"/>
</dbReference>
<dbReference type="PROSITE" id="PS00041">
    <property type="entry name" value="HTH_ARAC_FAMILY_1"/>
    <property type="match status" value="1"/>
</dbReference>
<dbReference type="InterPro" id="IPR018062">
    <property type="entry name" value="HTH_AraC-typ_CS"/>
</dbReference>